<organism evidence="2 3">
    <name type="scientific">Pasteurella oralis</name>
    <dbReference type="NCBI Taxonomy" id="1071947"/>
    <lineage>
        <taxon>Bacteria</taxon>
        <taxon>Pseudomonadati</taxon>
        <taxon>Pseudomonadota</taxon>
        <taxon>Gammaproteobacteria</taxon>
        <taxon>Pasteurellales</taxon>
        <taxon>Pasteurellaceae</taxon>
        <taxon>Pasteurella</taxon>
    </lineage>
</organism>
<evidence type="ECO:0008006" key="4">
    <source>
        <dbReference type="Google" id="ProtNLM"/>
    </source>
</evidence>
<gene>
    <name evidence="2" type="ORF">ACFSAV_00355</name>
</gene>
<evidence type="ECO:0000313" key="2">
    <source>
        <dbReference type="EMBL" id="MFD1804839.1"/>
    </source>
</evidence>
<accession>A0ABW4NRE6</accession>
<proteinExistence type="predicted"/>
<feature type="signal peptide" evidence="1">
    <location>
        <begin position="1"/>
        <end position="24"/>
    </location>
</feature>
<protein>
    <recommendedName>
        <fullName evidence="4">Lipoprotein</fullName>
    </recommendedName>
</protein>
<feature type="chain" id="PRO_5046636761" description="Lipoprotein" evidence="1">
    <location>
        <begin position="25"/>
        <end position="159"/>
    </location>
</feature>
<evidence type="ECO:0000313" key="3">
    <source>
        <dbReference type="Proteomes" id="UP001597420"/>
    </source>
</evidence>
<sequence length="159" mass="18193">MLKKIMLFWLLLILSACSSLPLLAPLPQQSLANRTFVVTQQQPHNEKSLLVLQFQAQQWRWVQTDPLGAPIARLLLTQQGWQNDGFVMPNKQAQQLFSAIATYFTTSQPLFAFSQIEATARGQDYFINSKKVWTLAPRNNGVKIYLVDGSEWLIEELEQ</sequence>
<reference evidence="3" key="1">
    <citation type="journal article" date="2019" name="Int. J. Syst. Evol. Microbiol.">
        <title>The Global Catalogue of Microorganisms (GCM) 10K type strain sequencing project: providing services to taxonomists for standard genome sequencing and annotation.</title>
        <authorList>
            <consortium name="The Broad Institute Genomics Platform"/>
            <consortium name="The Broad Institute Genome Sequencing Center for Infectious Disease"/>
            <person name="Wu L."/>
            <person name="Ma J."/>
        </authorList>
    </citation>
    <scope>NUCLEOTIDE SEQUENCE [LARGE SCALE GENOMIC DNA]</scope>
    <source>
        <strain evidence="3">CCM 7950</strain>
    </source>
</reference>
<dbReference type="RefSeq" id="WP_379094894.1">
    <property type="nucleotide sequence ID" value="NZ_JBHUFP010000001.1"/>
</dbReference>
<keyword evidence="1" id="KW-0732">Signal</keyword>
<keyword evidence="3" id="KW-1185">Reference proteome</keyword>
<dbReference type="PROSITE" id="PS51257">
    <property type="entry name" value="PROKAR_LIPOPROTEIN"/>
    <property type="match status" value="1"/>
</dbReference>
<comment type="caution">
    <text evidence="2">The sequence shown here is derived from an EMBL/GenBank/DDBJ whole genome shotgun (WGS) entry which is preliminary data.</text>
</comment>
<name>A0ABW4NRE6_9PAST</name>
<dbReference type="Proteomes" id="UP001597420">
    <property type="component" value="Unassembled WGS sequence"/>
</dbReference>
<evidence type="ECO:0000256" key="1">
    <source>
        <dbReference type="SAM" id="SignalP"/>
    </source>
</evidence>
<dbReference type="EMBL" id="JBHUFP010000001">
    <property type="protein sequence ID" value="MFD1804839.1"/>
    <property type="molecule type" value="Genomic_DNA"/>
</dbReference>